<dbReference type="EMBL" id="MU002359">
    <property type="protein sequence ID" value="KAF2787112.1"/>
    <property type="molecule type" value="Genomic_DNA"/>
</dbReference>
<dbReference type="GO" id="GO:0032259">
    <property type="term" value="P:methylation"/>
    <property type="evidence" value="ECO:0007669"/>
    <property type="project" value="UniProtKB-KW"/>
</dbReference>
<keyword evidence="2" id="KW-1185">Reference proteome</keyword>
<reference evidence="1" key="1">
    <citation type="journal article" date="2020" name="Stud. Mycol.">
        <title>101 Dothideomycetes genomes: a test case for predicting lifestyles and emergence of pathogens.</title>
        <authorList>
            <person name="Haridas S."/>
            <person name="Albert R."/>
            <person name="Binder M."/>
            <person name="Bloem J."/>
            <person name="Labutti K."/>
            <person name="Salamov A."/>
            <person name="Andreopoulos B."/>
            <person name="Baker S."/>
            <person name="Barry K."/>
            <person name="Bills G."/>
            <person name="Bluhm B."/>
            <person name="Cannon C."/>
            <person name="Castanera R."/>
            <person name="Culley D."/>
            <person name="Daum C."/>
            <person name="Ezra D."/>
            <person name="Gonzalez J."/>
            <person name="Henrissat B."/>
            <person name="Kuo A."/>
            <person name="Liang C."/>
            <person name="Lipzen A."/>
            <person name="Lutzoni F."/>
            <person name="Magnuson J."/>
            <person name="Mondo S."/>
            <person name="Nolan M."/>
            <person name="Ohm R."/>
            <person name="Pangilinan J."/>
            <person name="Park H.-J."/>
            <person name="Ramirez L."/>
            <person name="Alfaro M."/>
            <person name="Sun H."/>
            <person name="Tritt A."/>
            <person name="Yoshinaga Y."/>
            <person name="Zwiers L.-H."/>
            <person name="Turgeon B."/>
            <person name="Goodwin S."/>
            <person name="Spatafora J."/>
            <person name="Crous P."/>
            <person name="Grigoriev I."/>
        </authorList>
    </citation>
    <scope>NUCLEOTIDE SEQUENCE</scope>
    <source>
        <strain evidence="1">CBS 109.77</strain>
    </source>
</reference>
<dbReference type="PANTHER" id="PTHR43591">
    <property type="entry name" value="METHYLTRANSFERASE"/>
    <property type="match status" value="1"/>
</dbReference>
<evidence type="ECO:0000313" key="1">
    <source>
        <dbReference type="EMBL" id="KAF2787112.1"/>
    </source>
</evidence>
<dbReference type="Proteomes" id="UP000799757">
    <property type="component" value="Unassembled WGS sequence"/>
</dbReference>
<dbReference type="PANTHER" id="PTHR43591:SF24">
    <property type="entry name" value="2-METHOXY-6-POLYPRENYL-1,4-BENZOQUINOL METHYLASE, MITOCHONDRIAL"/>
    <property type="match status" value="1"/>
</dbReference>
<dbReference type="OrthoDB" id="506498at2759"/>
<evidence type="ECO:0000313" key="2">
    <source>
        <dbReference type="Proteomes" id="UP000799757"/>
    </source>
</evidence>
<gene>
    <name evidence="1" type="ORF">K505DRAFT_258427</name>
</gene>
<keyword evidence="1" id="KW-0489">Methyltransferase</keyword>
<dbReference type="Pfam" id="PF13489">
    <property type="entry name" value="Methyltransf_23"/>
    <property type="match status" value="1"/>
</dbReference>
<accession>A0A6A6WSR0</accession>
<proteinExistence type="predicted"/>
<organism evidence="1 2">
    <name type="scientific">Melanomma pulvis-pyrius CBS 109.77</name>
    <dbReference type="NCBI Taxonomy" id="1314802"/>
    <lineage>
        <taxon>Eukaryota</taxon>
        <taxon>Fungi</taxon>
        <taxon>Dikarya</taxon>
        <taxon>Ascomycota</taxon>
        <taxon>Pezizomycotina</taxon>
        <taxon>Dothideomycetes</taxon>
        <taxon>Pleosporomycetidae</taxon>
        <taxon>Pleosporales</taxon>
        <taxon>Melanommataceae</taxon>
        <taxon>Melanomma</taxon>
    </lineage>
</organism>
<keyword evidence="1" id="KW-0808">Transferase</keyword>
<dbReference type="CDD" id="cd02440">
    <property type="entry name" value="AdoMet_MTases"/>
    <property type="match status" value="1"/>
</dbReference>
<dbReference type="GO" id="GO:0008168">
    <property type="term" value="F:methyltransferase activity"/>
    <property type="evidence" value="ECO:0007669"/>
    <property type="project" value="UniProtKB-KW"/>
</dbReference>
<dbReference type="Gene3D" id="3.40.50.150">
    <property type="entry name" value="Vaccinia Virus protein VP39"/>
    <property type="match status" value="1"/>
</dbReference>
<protein>
    <submittedName>
        <fullName evidence="1">S-adenosyl-L-methionine-dependent methyltransferase</fullName>
    </submittedName>
</protein>
<name>A0A6A6WSR0_9PLEO</name>
<sequence length="294" mass="33901">MSSIPEDLRRVIIHDRDFQKYSVDRRIYCVPVDEREEERLETQHDVLLRFCGNRLFFPRIDDPRKILDCGYGRGDWAVAVAEEYEDCEVTAIDIYPILVSDQPENLSLFGYNLNDRLNDPEVFERNAYDLIHSRLVSQGIKTNRWGSYVRDMKALMKPNGWLQMIEYYPNIQSDSGRLSSQSALRRWWETYVRAMESCGRNPRIGQRLQPLMTEAGLKDVGGAILHMPIGGWDQDPTRASIGRDNVEMVGELLDSLAIWPFTERLGWSKAQVEALTNAARAEIGDLSLKLYIPV</sequence>
<dbReference type="InterPro" id="IPR029063">
    <property type="entry name" value="SAM-dependent_MTases_sf"/>
</dbReference>
<dbReference type="SUPFAM" id="SSF53335">
    <property type="entry name" value="S-adenosyl-L-methionine-dependent methyltransferases"/>
    <property type="match status" value="1"/>
</dbReference>
<dbReference type="AlphaFoldDB" id="A0A6A6WSR0"/>